<evidence type="ECO:0000256" key="1">
    <source>
        <dbReference type="SAM" id="MobiDB-lite"/>
    </source>
</evidence>
<name>A0A5B0R4J1_PUCGR</name>
<proteinExistence type="predicted"/>
<sequence>MPPGNPPPPDPPIGSLSAHTLTDSIHNQQAASMDVNMESAPDAGPRPAMGTHQPAAPPLMDFPLLSFFRAIRADPTRRSKTGTLNLDATMEALILQLIESEARRSRELQLVAQEIQEVRSRVTTIEAGQLTHKQPMPSKSYASTAARQKTTPQPPTKSEMTTARPGMTIIHTRSGTTPLKEVDAEIVVRKTNEVLEKLNVSVQGEKVMVKAVRFLPSGDVSFYSKNRQHKDWLNKNKHEWSKQIHPDLESTPSTYSILTHGIPQSFKVDSATGKIQIAANNQLMAEKIFRMRWLGGSRDPNDPCQAGTVVIAFTDPNLADSLV</sequence>
<evidence type="ECO:0000313" key="3">
    <source>
        <dbReference type="EMBL" id="KAA1120382.1"/>
    </source>
</evidence>
<keyword evidence="4" id="KW-1185">Reference proteome</keyword>
<evidence type="ECO:0000313" key="5">
    <source>
        <dbReference type="Proteomes" id="UP000325313"/>
    </source>
</evidence>
<protein>
    <submittedName>
        <fullName evidence="3">Uncharacterized protein</fullName>
    </submittedName>
</protein>
<dbReference type="EMBL" id="VSWC01000131">
    <property type="protein sequence ID" value="KAA1080350.1"/>
    <property type="molecule type" value="Genomic_DNA"/>
</dbReference>
<dbReference type="Proteomes" id="UP000324748">
    <property type="component" value="Unassembled WGS sequence"/>
</dbReference>
<accession>A0A5B0R4J1</accession>
<evidence type="ECO:0000313" key="2">
    <source>
        <dbReference type="EMBL" id="KAA1080350.1"/>
    </source>
</evidence>
<gene>
    <name evidence="2" type="ORF">PGT21_003410</name>
    <name evidence="3" type="ORF">PGTUg99_005509</name>
</gene>
<dbReference type="AlphaFoldDB" id="A0A5B0R4J1"/>
<reference evidence="4 5" key="1">
    <citation type="submission" date="2019-05" db="EMBL/GenBank/DDBJ databases">
        <title>Emergence of the Ug99 lineage of the wheat stem rust pathogen through somatic hybridization.</title>
        <authorList>
            <person name="Li F."/>
            <person name="Upadhyaya N.M."/>
            <person name="Sperschneider J."/>
            <person name="Matny O."/>
            <person name="Nguyen-Phuc H."/>
            <person name="Mago R."/>
            <person name="Raley C."/>
            <person name="Miller M.E."/>
            <person name="Silverstein K.A.T."/>
            <person name="Henningsen E."/>
            <person name="Hirsch C.D."/>
            <person name="Visser B."/>
            <person name="Pretorius Z.A."/>
            <person name="Steffenson B.J."/>
            <person name="Schwessinger B."/>
            <person name="Dodds P.N."/>
            <person name="Figueroa M."/>
        </authorList>
    </citation>
    <scope>NUCLEOTIDE SEQUENCE [LARGE SCALE GENOMIC DNA]</scope>
    <source>
        <strain evidence="2">21-0</strain>
        <strain evidence="3 5">Ug99</strain>
    </source>
</reference>
<dbReference type="OrthoDB" id="2506424at2759"/>
<organism evidence="3 5">
    <name type="scientific">Puccinia graminis f. sp. tritici</name>
    <dbReference type="NCBI Taxonomy" id="56615"/>
    <lineage>
        <taxon>Eukaryota</taxon>
        <taxon>Fungi</taxon>
        <taxon>Dikarya</taxon>
        <taxon>Basidiomycota</taxon>
        <taxon>Pucciniomycotina</taxon>
        <taxon>Pucciniomycetes</taxon>
        <taxon>Pucciniales</taxon>
        <taxon>Pucciniaceae</taxon>
        <taxon>Puccinia</taxon>
    </lineage>
</organism>
<dbReference type="Proteomes" id="UP000325313">
    <property type="component" value="Unassembled WGS sequence"/>
</dbReference>
<evidence type="ECO:0000313" key="4">
    <source>
        <dbReference type="Proteomes" id="UP000324748"/>
    </source>
</evidence>
<dbReference type="EMBL" id="VDEP01000244">
    <property type="protein sequence ID" value="KAA1120382.1"/>
    <property type="molecule type" value="Genomic_DNA"/>
</dbReference>
<feature type="region of interest" description="Disordered" evidence="1">
    <location>
        <begin position="127"/>
        <end position="161"/>
    </location>
</feature>
<feature type="compositionally biased region" description="Polar residues" evidence="1">
    <location>
        <begin position="140"/>
        <end position="161"/>
    </location>
</feature>
<comment type="caution">
    <text evidence="3">The sequence shown here is derived from an EMBL/GenBank/DDBJ whole genome shotgun (WGS) entry which is preliminary data.</text>
</comment>
<feature type="region of interest" description="Disordered" evidence="1">
    <location>
        <begin position="37"/>
        <end position="57"/>
    </location>
</feature>